<feature type="repeat" description="ANK" evidence="1">
    <location>
        <begin position="110"/>
        <end position="143"/>
    </location>
</feature>
<dbReference type="InterPro" id="IPR036770">
    <property type="entry name" value="Ankyrin_rpt-contain_sf"/>
</dbReference>
<feature type="compositionally biased region" description="Low complexity" evidence="2">
    <location>
        <begin position="568"/>
        <end position="598"/>
    </location>
</feature>
<dbReference type="SMART" id="SM00248">
    <property type="entry name" value="ANK"/>
    <property type="match status" value="9"/>
</dbReference>
<reference evidence="3 4" key="1">
    <citation type="submission" date="2018-11" db="EMBL/GenBank/DDBJ databases">
        <authorList>
            <consortium name="Pathogen Informatics"/>
        </authorList>
    </citation>
    <scope>NUCLEOTIDE SEQUENCE [LARGE SCALE GENOMIC DNA]</scope>
</reference>
<dbReference type="Gene3D" id="1.20.890.10">
    <property type="entry name" value="cAMP-dependent protein kinase regulatory subunit, dimerization-anchoring domain"/>
    <property type="match status" value="1"/>
</dbReference>
<sequence>MEEGNVADLENLVLEGQAHRIIGKKSSNETTNAFLEIIPKYQAKIDALHKAVEDGDIRRADTLIDHSYMALARDKYGITPIHKAVLFGQTNTVSYLLAKHPLCVNVIDEDGRTPLHYAAADPLGKFIAKLLQKSGANAFIEDKYGHTPFYYRSHVMRSKNFKENTVISQLISGQMNRKRLRDLEEDISDWIHVGNIAKMEQIVLFGYGDLLLGRMNEVEDSDVINFLEVLPQYQTKIQAAHKAVEKADLKYVKLLIDRKKMSLCRDSRRLTPLHKAIIFGHIKIIKYLVRYYPQAINAMDEYQRTALHYAAALRDGGFIYKILRKAGGDPNIVDCRGCPAKFYLKFVGEIDFQSLKLDAKEAFEQMLQNKITPSFLEYGIQQWLRDGNIGKLDQLVISGCGDLLLNRASTNPSASDFLKNLPKTLDEINFVHKSIKEGDLEKLKNIMKTKKLALSRNRYGCTPLHTAIIYERTEIVRYIASNFPSVINSPDYNERTPMHYAAASCDGGHYMKILSKAGGDIKATDKEGRTPDYYQNHNVINLKMLRGRRDSIQYEQFEQTPCFDSVKSPRSSSNDSYSDVDSQSDTNNSQDQQQTASDENLPTSDSGIYLARTVAPALTKALTEVLVHRPADPIGFITDWLLTKHEADKLE</sequence>
<evidence type="ECO:0000256" key="1">
    <source>
        <dbReference type="PROSITE-ProRule" id="PRU00023"/>
    </source>
</evidence>
<evidence type="ECO:0000313" key="3">
    <source>
        <dbReference type="EMBL" id="VDN57306.1"/>
    </source>
</evidence>
<dbReference type="EMBL" id="UYYG01001159">
    <property type="protein sequence ID" value="VDN57306.1"/>
    <property type="molecule type" value="Genomic_DNA"/>
</dbReference>
<dbReference type="AlphaFoldDB" id="A0A3P7SQU3"/>
<dbReference type="STRING" id="318479.A0A3P7SQU3"/>
<protein>
    <submittedName>
        <fullName evidence="3">Uncharacterized protein</fullName>
    </submittedName>
</protein>
<dbReference type="OrthoDB" id="432281at2759"/>
<dbReference type="PANTHER" id="PTHR24172:SF4">
    <property type="entry name" value="ANK_REP_REGION DOMAIN-CONTAINING PROTEIN"/>
    <property type="match status" value="1"/>
</dbReference>
<keyword evidence="4" id="KW-1185">Reference proteome</keyword>
<dbReference type="Gene3D" id="1.25.40.20">
    <property type="entry name" value="Ankyrin repeat-containing domain"/>
    <property type="match status" value="4"/>
</dbReference>
<feature type="region of interest" description="Disordered" evidence="2">
    <location>
        <begin position="563"/>
        <end position="604"/>
    </location>
</feature>
<dbReference type="CDD" id="cd22966">
    <property type="entry name" value="DD_DYDC-like"/>
    <property type="match status" value="1"/>
</dbReference>
<dbReference type="InterPro" id="IPR002110">
    <property type="entry name" value="Ankyrin_rpt"/>
</dbReference>
<organism evidence="3 4">
    <name type="scientific">Dracunculus medinensis</name>
    <name type="common">Guinea worm</name>
    <dbReference type="NCBI Taxonomy" id="318479"/>
    <lineage>
        <taxon>Eukaryota</taxon>
        <taxon>Metazoa</taxon>
        <taxon>Ecdysozoa</taxon>
        <taxon>Nematoda</taxon>
        <taxon>Chromadorea</taxon>
        <taxon>Rhabditida</taxon>
        <taxon>Spirurina</taxon>
        <taxon>Dracunculoidea</taxon>
        <taxon>Dracunculidae</taxon>
        <taxon>Dracunculus</taxon>
    </lineage>
</organism>
<dbReference type="PANTHER" id="PTHR24172">
    <property type="entry name" value="ANK_REP_REGION DOMAIN-CONTAINING PROTEIN"/>
    <property type="match status" value="1"/>
</dbReference>
<dbReference type="PROSITE" id="PS50297">
    <property type="entry name" value="ANK_REP_REGION"/>
    <property type="match status" value="1"/>
</dbReference>
<proteinExistence type="predicted"/>
<dbReference type="Proteomes" id="UP000274756">
    <property type="component" value="Unassembled WGS sequence"/>
</dbReference>
<gene>
    <name evidence="3" type="ORF">DME_LOCUS7279</name>
</gene>
<dbReference type="SUPFAM" id="SSF48403">
    <property type="entry name" value="Ankyrin repeat"/>
    <property type="match status" value="2"/>
</dbReference>
<evidence type="ECO:0000313" key="4">
    <source>
        <dbReference type="Proteomes" id="UP000274756"/>
    </source>
</evidence>
<dbReference type="InterPro" id="IPR007858">
    <property type="entry name" value="Dpy-30_motif"/>
</dbReference>
<evidence type="ECO:0000256" key="2">
    <source>
        <dbReference type="SAM" id="MobiDB-lite"/>
    </source>
</evidence>
<feature type="repeat" description="ANK" evidence="1">
    <location>
        <begin position="493"/>
        <end position="526"/>
    </location>
</feature>
<keyword evidence="1" id="KW-0040">ANK repeat</keyword>
<dbReference type="InterPro" id="IPR049630">
    <property type="entry name" value="DYDC-like_DD"/>
</dbReference>
<name>A0A3P7SQU3_DRAME</name>
<dbReference type="Pfam" id="PF05186">
    <property type="entry name" value="Dpy-30"/>
    <property type="match status" value="1"/>
</dbReference>
<dbReference type="Pfam" id="PF12796">
    <property type="entry name" value="Ank_2"/>
    <property type="match status" value="3"/>
</dbReference>
<dbReference type="Pfam" id="PF00023">
    <property type="entry name" value="Ank"/>
    <property type="match status" value="1"/>
</dbReference>
<accession>A0A3P7SQU3</accession>
<dbReference type="PROSITE" id="PS50088">
    <property type="entry name" value="ANK_REPEAT"/>
    <property type="match status" value="2"/>
</dbReference>